<reference evidence="1 2" key="1">
    <citation type="submission" date="2020-10" db="EMBL/GenBank/DDBJ databases">
        <title>Sequencing the genomes of 1000 actinobacteria strains.</title>
        <authorList>
            <person name="Klenk H.-P."/>
        </authorList>
    </citation>
    <scope>NUCLEOTIDE SEQUENCE [LARGE SCALE GENOMIC DNA]</scope>
    <source>
        <strain evidence="1 2">DSM 43748</strain>
    </source>
</reference>
<sequence length="41" mass="4519">MSRAVYDLFVLTVGSPWIELPAEMAGRLTAGCHGLRQQRST</sequence>
<evidence type="ECO:0000313" key="2">
    <source>
        <dbReference type="Proteomes" id="UP000661607"/>
    </source>
</evidence>
<evidence type="ECO:0000313" key="1">
    <source>
        <dbReference type="EMBL" id="MBE1561229.1"/>
    </source>
</evidence>
<dbReference type="RefSeq" id="WP_264083176.1">
    <property type="nucleotide sequence ID" value="NZ_BAAASY010000020.1"/>
</dbReference>
<proteinExistence type="predicted"/>
<gene>
    <name evidence="1" type="ORF">H4W81_004008</name>
</gene>
<keyword evidence="2" id="KW-1185">Reference proteome</keyword>
<dbReference type="EMBL" id="JADBEF010000001">
    <property type="protein sequence ID" value="MBE1561229.1"/>
    <property type="molecule type" value="Genomic_DNA"/>
</dbReference>
<organism evidence="1 2">
    <name type="scientific">Nonomuraea africana</name>
    <dbReference type="NCBI Taxonomy" id="46171"/>
    <lineage>
        <taxon>Bacteria</taxon>
        <taxon>Bacillati</taxon>
        <taxon>Actinomycetota</taxon>
        <taxon>Actinomycetes</taxon>
        <taxon>Streptosporangiales</taxon>
        <taxon>Streptosporangiaceae</taxon>
        <taxon>Nonomuraea</taxon>
    </lineage>
</organism>
<evidence type="ECO:0008006" key="3">
    <source>
        <dbReference type="Google" id="ProtNLM"/>
    </source>
</evidence>
<comment type="caution">
    <text evidence="1">The sequence shown here is derived from an EMBL/GenBank/DDBJ whole genome shotgun (WGS) entry which is preliminary data.</text>
</comment>
<protein>
    <recommendedName>
        <fullName evidence="3">Transposase</fullName>
    </recommendedName>
</protein>
<name>A0ABR9KGU7_9ACTN</name>
<dbReference type="Proteomes" id="UP000661607">
    <property type="component" value="Unassembled WGS sequence"/>
</dbReference>
<accession>A0ABR9KGU7</accession>